<feature type="active site" description="Proton donor/acceptor" evidence="8">
    <location>
        <position position="267"/>
    </location>
</feature>
<evidence type="ECO:0000313" key="11">
    <source>
        <dbReference type="Proteomes" id="UP000504635"/>
    </source>
</evidence>
<dbReference type="CTD" id="2695"/>
<evidence type="ECO:0000256" key="4">
    <source>
        <dbReference type="ARBA" id="ARBA00012570"/>
    </source>
</evidence>
<evidence type="ECO:0000256" key="9">
    <source>
        <dbReference type="SAM" id="SignalP"/>
    </source>
</evidence>
<dbReference type="InterPro" id="IPR036237">
    <property type="entry name" value="Xyl_isomerase-like_sf"/>
</dbReference>
<dbReference type="InterPro" id="IPR026040">
    <property type="entry name" value="HyI-like"/>
</dbReference>
<accession>A0A6J2XXV6</accession>
<dbReference type="InParanoid" id="A0A6J2XXV6"/>
<dbReference type="GO" id="GO:0046487">
    <property type="term" value="P:glyoxylate metabolic process"/>
    <property type="evidence" value="ECO:0007669"/>
    <property type="project" value="TreeGrafter"/>
</dbReference>
<dbReference type="Proteomes" id="UP000504635">
    <property type="component" value="Unplaced"/>
</dbReference>
<feature type="chain" id="PRO_5026982079" description="Putative hydroxypyruvate isomerase" evidence="9">
    <location>
        <begin position="26"/>
        <end position="288"/>
    </location>
</feature>
<dbReference type="OrthoDB" id="4214675at2759"/>
<evidence type="ECO:0000259" key="10">
    <source>
        <dbReference type="Pfam" id="PF01261"/>
    </source>
</evidence>
<evidence type="ECO:0000256" key="5">
    <source>
        <dbReference type="ARBA" id="ARBA00017985"/>
    </source>
</evidence>
<feature type="domain" description="Xylose isomerase-like TIM barrel" evidence="10">
    <location>
        <begin position="49"/>
        <end position="283"/>
    </location>
</feature>
<comment type="catalytic activity">
    <reaction evidence="1 7">
        <text>3-hydroxypyruvate = 2-hydroxy-3-oxopropanoate</text>
        <dbReference type="Rhea" id="RHEA:11952"/>
        <dbReference type="ChEBI" id="CHEBI:17180"/>
        <dbReference type="ChEBI" id="CHEBI:57978"/>
        <dbReference type="EC" id="5.3.1.22"/>
    </reaction>
</comment>
<dbReference type="GO" id="GO:0008903">
    <property type="term" value="F:hydroxypyruvate isomerase activity"/>
    <property type="evidence" value="ECO:0007669"/>
    <property type="project" value="UniProtKB-EC"/>
</dbReference>
<keyword evidence="9" id="KW-0732">Signal</keyword>
<dbReference type="Gene3D" id="3.20.20.150">
    <property type="entry name" value="Divalent-metal-dependent TIM barrel enzymes"/>
    <property type="match status" value="1"/>
</dbReference>
<comment type="similarity">
    <text evidence="3 7">Belongs to the hyi family.</text>
</comment>
<dbReference type="AlphaFoldDB" id="A0A6J2XXV6"/>
<evidence type="ECO:0000256" key="8">
    <source>
        <dbReference type="PIRSR" id="PIRSR006241-50"/>
    </source>
</evidence>
<sequence>MNIIFKHANSFILLCVFVLPQARLSQEMSKFCANLAFLFKETPFLDRYAAAKQAGFSAVESGFPFGFSKEQVVKAKNAAGIEQILINIFTGDVTKGELGYAALPGKQNEFKQSLNTTVEYAKALGARKIHIMSGRVEGQVTDDHDKTYIENLKFASKILEKENLLGVIEPINNYSVPKYYLNSYEKAVNVLKSVNSPNLKLQLDIFHLQLIRGDITHTLEELKSLIGHIQIAQAPNRNEPDTPGEINYKYVLGAIKNIGYNDWIGLEYTPLNGTVDGLGWVKKLGYTL</sequence>
<dbReference type="InterPro" id="IPR050417">
    <property type="entry name" value="Sugar_Epim/Isomerase"/>
</dbReference>
<dbReference type="PIRSF" id="PIRSF006241">
    <property type="entry name" value="HyI"/>
    <property type="match status" value="1"/>
</dbReference>
<proteinExistence type="inferred from homology"/>
<dbReference type="EC" id="5.3.1.22" evidence="4 7"/>
<evidence type="ECO:0000256" key="7">
    <source>
        <dbReference type="PIRNR" id="PIRNR006241"/>
    </source>
</evidence>
<dbReference type="FunCoup" id="A0A6J2XXV6">
    <property type="interactions" value="30"/>
</dbReference>
<evidence type="ECO:0000256" key="2">
    <source>
        <dbReference type="ARBA" id="ARBA00002968"/>
    </source>
</evidence>
<gene>
    <name evidence="12" type="primary">LOC115882166</name>
</gene>
<dbReference type="PANTHER" id="PTHR43489">
    <property type="entry name" value="ISOMERASE"/>
    <property type="match status" value="1"/>
</dbReference>
<dbReference type="FunFam" id="3.20.20.150:FF:000007">
    <property type="entry name" value="Hydroxypyruvate isomerase"/>
    <property type="match status" value="1"/>
</dbReference>
<evidence type="ECO:0000313" key="12">
    <source>
        <dbReference type="RefSeq" id="XP_030755906.1"/>
    </source>
</evidence>
<dbReference type="PANTHER" id="PTHR43489:SF6">
    <property type="entry name" value="HYDROXYPYRUVATE ISOMERASE-RELATED"/>
    <property type="match status" value="1"/>
</dbReference>
<evidence type="ECO:0000256" key="1">
    <source>
        <dbReference type="ARBA" id="ARBA00000476"/>
    </source>
</evidence>
<evidence type="ECO:0000256" key="6">
    <source>
        <dbReference type="ARBA" id="ARBA00023235"/>
    </source>
</evidence>
<dbReference type="InterPro" id="IPR013022">
    <property type="entry name" value="Xyl_isomerase-like_TIM-brl"/>
</dbReference>
<dbReference type="Pfam" id="PF01261">
    <property type="entry name" value="AP_endonuc_2"/>
    <property type="match status" value="1"/>
</dbReference>
<feature type="signal peptide" evidence="9">
    <location>
        <begin position="1"/>
        <end position="25"/>
    </location>
</feature>
<feature type="active site" description="Proton donor/acceptor" evidence="8">
    <location>
        <position position="169"/>
    </location>
</feature>
<keyword evidence="11" id="KW-1185">Reference proteome</keyword>
<dbReference type="KEGG" id="soy:115882166"/>
<dbReference type="SUPFAM" id="SSF51658">
    <property type="entry name" value="Xylose isomerase-like"/>
    <property type="match status" value="1"/>
</dbReference>
<dbReference type="GeneID" id="115882166"/>
<reference evidence="12" key="1">
    <citation type="submission" date="2025-08" db="UniProtKB">
        <authorList>
            <consortium name="RefSeq"/>
        </authorList>
    </citation>
    <scope>IDENTIFICATION</scope>
    <source>
        <tissue evidence="12">Gonads</tissue>
    </source>
</reference>
<keyword evidence="6 7" id="KW-0413">Isomerase</keyword>
<name>A0A6J2XXV6_SITOR</name>
<organism evidence="11 12">
    <name type="scientific">Sitophilus oryzae</name>
    <name type="common">Rice weevil</name>
    <name type="synonym">Curculio oryzae</name>
    <dbReference type="NCBI Taxonomy" id="7048"/>
    <lineage>
        <taxon>Eukaryota</taxon>
        <taxon>Metazoa</taxon>
        <taxon>Ecdysozoa</taxon>
        <taxon>Arthropoda</taxon>
        <taxon>Hexapoda</taxon>
        <taxon>Insecta</taxon>
        <taxon>Pterygota</taxon>
        <taxon>Neoptera</taxon>
        <taxon>Endopterygota</taxon>
        <taxon>Coleoptera</taxon>
        <taxon>Polyphaga</taxon>
        <taxon>Cucujiformia</taxon>
        <taxon>Curculionidae</taxon>
        <taxon>Dryophthorinae</taxon>
        <taxon>Sitophilus</taxon>
    </lineage>
</organism>
<dbReference type="RefSeq" id="XP_030755906.1">
    <property type="nucleotide sequence ID" value="XM_030900046.1"/>
</dbReference>
<evidence type="ECO:0000256" key="3">
    <source>
        <dbReference type="ARBA" id="ARBA00005962"/>
    </source>
</evidence>
<protein>
    <recommendedName>
        <fullName evidence="5 7">Putative hydroxypyruvate isomerase</fullName>
        <ecNumber evidence="4 7">5.3.1.22</ecNumber>
    </recommendedName>
</protein>
<comment type="function">
    <text evidence="2 7">Catalyzes the reversible isomerization between hydroxypyruvate and 2-hydroxy-3-oxopropanoate (also termed tartronate semialdehyde).</text>
</comment>